<protein>
    <submittedName>
        <fullName evidence="1">Uncharacterized protein</fullName>
    </submittedName>
</protein>
<dbReference type="RefSeq" id="WP_135251546.1">
    <property type="nucleotide sequence ID" value="NZ_SMLK01000010.1"/>
</dbReference>
<comment type="caution">
    <text evidence="1">The sequence shown here is derived from an EMBL/GenBank/DDBJ whole genome shotgun (WGS) entry which is preliminary data.</text>
</comment>
<dbReference type="EMBL" id="SMLK01000010">
    <property type="protein sequence ID" value="TFY96653.1"/>
    <property type="molecule type" value="Genomic_DNA"/>
</dbReference>
<evidence type="ECO:0000313" key="1">
    <source>
        <dbReference type="EMBL" id="TFY96653.1"/>
    </source>
</evidence>
<keyword evidence="2" id="KW-1185">Reference proteome</keyword>
<gene>
    <name evidence="1" type="ORF">EZ216_19905</name>
</gene>
<dbReference type="AlphaFoldDB" id="A0A4Z0BDW1"/>
<accession>A0A4Z0BDW1</accession>
<reference evidence="1 2" key="1">
    <citation type="submission" date="2019-03" db="EMBL/GenBank/DDBJ databases">
        <title>Ramlibacter sp. 18x22-1, whole genome shotgun sequence.</title>
        <authorList>
            <person name="Zhang X."/>
            <person name="Feng G."/>
            <person name="Zhu H."/>
        </authorList>
    </citation>
    <scope>NUCLEOTIDE SEQUENCE [LARGE SCALE GENOMIC DNA]</scope>
    <source>
        <strain evidence="1 2">18x22-1</strain>
    </source>
</reference>
<proteinExistence type="predicted"/>
<dbReference type="Proteomes" id="UP000297839">
    <property type="component" value="Unassembled WGS sequence"/>
</dbReference>
<evidence type="ECO:0000313" key="2">
    <source>
        <dbReference type="Proteomes" id="UP000297839"/>
    </source>
</evidence>
<name>A0A4Z0BDW1_9BURK</name>
<organism evidence="1 2">
    <name type="scientific">Ramlibacter humi</name>
    <dbReference type="NCBI Taxonomy" id="2530451"/>
    <lineage>
        <taxon>Bacteria</taxon>
        <taxon>Pseudomonadati</taxon>
        <taxon>Pseudomonadota</taxon>
        <taxon>Betaproteobacteria</taxon>
        <taxon>Burkholderiales</taxon>
        <taxon>Comamonadaceae</taxon>
        <taxon>Ramlibacter</taxon>
    </lineage>
</organism>
<sequence length="234" mass="25231">MALRSGLLMRQTGMRAPCIFQGLIMNTDSRLNRQFARKVRWGIGLFVLGWASVGAAADAAGKSPAGVSDVMGRWQVNGTHTELEYGPEVVSSSFGLPSGQRIGTIGNGGVGSFDYGVRNGYKPYEVERKGDLQIQRDGKFTWTSHASSKRGANCFKVTESRMSGMAFVAGGKLELNIADGQETTSYKGCQGEKVSTNLSGQKRGYEAKVDGKVLRIRQIQPSSSSSSLVAYQRT</sequence>